<sequence>MHFLGSIIFFLSAGVLGELDFSSIQLDPFGGPMTDAPSKDTTVEAVGGFFSGITLDPPFDLTAAVAPLATTETASPDFDFSGIQLDPLFDASTGGVPVGTTTAVGWFNFSGIELDPFDEPVITTMQPTTTTVVSGVYASSDSHGLATTSAMVRNPSYPTGQESSTTTKPHSASFRWLRAPVTMQAHL</sequence>
<reference evidence="2 3" key="1">
    <citation type="submission" date="2020-04" db="EMBL/GenBank/DDBJ databases">
        <title>Perkinsus chesapeaki whole genome sequence.</title>
        <authorList>
            <person name="Bogema D.R."/>
        </authorList>
    </citation>
    <scope>NUCLEOTIDE SEQUENCE [LARGE SCALE GENOMIC DNA]</scope>
    <source>
        <strain evidence="2">ATCC PRA-425</strain>
    </source>
</reference>
<keyword evidence="3" id="KW-1185">Reference proteome</keyword>
<dbReference type="EMBL" id="JAAPAO010000010">
    <property type="protein sequence ID" value="KAF4677657.1"/>
    <property type="molecule type" value="Genomic_DNA"/>
</dbReference>
<keyword evidence="1" id="KW-0732">Signal</keyword>
<gene>
    <name evidence="2" type="ORF">FOL47_000117</name>
</gene>
<evidence type="ECO:0000256" key="1">
    <source>
        <dbReference type="SAM" id="SignalP"/>
    </source>
</evidence>
<protein>
    <submittedName>
        <fullName evidence="2">Uncharacterized protein</fullName>
    </submittedName>
</protein>
<evidence type="ECO:0000313" key="2">
    <source>
        <dbReference type="EMBL" id="KAF4677657.1"/>
    </source>
</evidence>
<organism evidence="2 3">
    <name type="scientific">Perkinsus chesapeaki</name>
    <name type="common">Clam parasite</name>
    <name type="synonym">Perkinsus andrewsi</name>
    <dbReference type="NCBI Taxonomy" id="330153"/>
    <lineage>
        <taxon>Eukaryota</taxon>
        <taxon>Sar</taxon>
        <taxon>Alveolata</taxon>
        <taxon>Perkinsozoa</taxon>
        <taxon>Perkinsea</taxon>
        <taxon>Perkinsida</taxon>
        <taxon>Perkinsidae</taxon>
        <taxon>Perkinsus</taxon>
    </lineage>
</organism>
<name>A0A7J6N231_PERCH</name>
<evidence type="ECO:0000313" key="3">
    <source>
        <dbReference type="Proteomes" id="UP000591131"/>
    </source>
</evidence>
<accession>A0A7J6N231</accession>
<dbReference type="AlphaFoldDB" id="A0A7J6N231"/>
<comment type="caution">
    <text evidence="2">The sequence shown here is derived from an EMBL/GenBank/DDBJ whole genome shotgun (WGS) entry which is preliminary data.</text>
</comment>
<dbReference type="Proteomes" id="UP000591131">
    <property type="component" value="Unassembled WGS sequence"/>
</dbReference>
<feature type="signal peptide" evidence="1">
    <location>
        <begin position="1"/>
        <end position="17"/>
    </location>
</feature>
<proteinExistence type="predicted"/>
<feature type="chain" id="PRO_5029652388" evidence="1">
    <location>
        <begin position="18"/>
        <end position="187"/>
    </location>
</feature>